<sequence>MATFIWKLFLVVMASGIATINAATAVGEAGNRREFQAVCAALALAAGEPEVAVLPTEVQTARDELLNLHLYLAGPEFQAYFLGTDKKTAREFPTKEAERPSGEEWDADKWAAYGRAAVKLAVAGKAADKVTEAGFATLAEGARTVAAKNVADLVNQTNVIIKQLREEQPTSAEVTADAIKQLVNEAAYWKPKGQVHYAQNSPLEDATSKVSRCTAATLDKSDDTLAEALTCLCIPKTQGSEQTKECEVSTAIAAGTDWNAITTNAINTHFQTLKQKCKLGTDIKYTAGDIEDITRALEKLIHNHGGDGYLGHYSQNDCDGSQSNGMCVKYTGYTTLGSAGFKKFTGRPNYYKQQAV</sequence>
<evidence type="ECO:0000256" key="3">
    <source>
        <dbReference type="ARBA" id="ARBA00022475"/>
    </source>
</evidence>
<comment type="function">
    <text evidence="1">VSG forms a coat on the surface of the parasite. The trypanosome evades the immune response of the host by expressing a series of antigenically distinct VSGs from an estimated 1000 VSG genes.</text>
</comment>
<dbReference type="InterPro" id="IPR025932">
    <property type="entry name" value="Trypano_VSG_B_N_dom"/>
</dbReference>
<keyword evidence="8" id="KW-0449">Lipoprotein</keyword>
<keyword evidence="6" id="KW-0472">Membrane</keyword>
<organism evidence="11">
    <name type="scientific">Trypanosoma brucei</name>
    <dbReference type="NCBI Taxonomy" id="5691"/>
    <lineage>
        <taxon>Eukaryota</taxon>
        <taxon>Discoba</taxon>
        <taxon>Euglenozoa</taxon>
        <taxon>Kinetoplastea</taxon>
        <taxon>Metakinetoplastina</taxon>
        <taxon>Trypanosomatida</taxon>
        <taxon>Trypanosomatidae</taxon>
        <taxon>Trypanosoma</taxon>
    </lineage>
</organism>
<evidence type="ECO:0000256" key="9">
    <source>
        <dbReference type="SAM" id="SignalP"/>
    </source>
</evidence>
<evidence type="ECO:0000256" key="5">
    <source>
        <dbReference type="ARBA" id="ARBA00022729"/>
    </source>
</evidence>
<evidence type="ECO:0000256" key="2">
    <source>
        <dbReference type="ARBA" id="ARBA00004609"/>
    </source>
</evidence>
<comment type="subcellular location">
    <subcellularLocation>
        <location evidence="2">Cell membrane</location>
        <topology evidence="2">Lipid-anchor</topology>
        <topology evidence="2">GPI-anchor</topology>
    </subcellularLocation>
</comment>
<dbReference type="VEuPathDB" id="TriTrypDB:Tb427_000225800"/>
<proteinExistence type="predicted"/>
<reference evidence="11" key="1">
    <citation type="submission" date="2016-08" db="EMBL/GenBank/DDBJ databases">
        <title>VSG repertoire of Trypanosoma brucei EATRO 1125.</title>
        <authorList>
            <person name="Cross G.A."/>
        </authorList>
    </citation>
    <scope>NUCLEOTIDE SEQUENCE</scope>
    <source>
        <strain evidence="11">EATRO 1125</strain>
    </source>
</reference>
<dbReference type="EMBL" id="KX698808">
    <property type="protein sequence ID" value="APD72764.1"/>
    <property type="molecule type" value="Genomic_DNA"/>
</dbReference>
<evidence type="ECO:0000256" key="1">
    <source>
        <dbReference type="ARBA" id="ARBA00002523"/>
    </source>
</evidence>
<keyword evidence="4" id="KW-0336">GPI-anchor</keyword>
<feature type="signal peptide" evidence="9">
    <location>
        <begin position="1"/>
        <end position="22"/>
    </location>
</feature>
<keyword evidence="3" id="KW-1003">Cell membrane</keyword>
<dbReference type="AlphaFoldDB" id="A0A1J0R4J8"/>
<evidence type="ECO:0000313" key="11">
    <source>
        <dbReference type="EMBL" id="APD72764.1"/>
    </source>
</evidence>
<dbReference type="Pfam" id="PF13206">
    <property type="entry name" value="VSG_B"/>
    <property type="match status" value="1"/>
</dbReference>
<feature type="domain" description="Trypanosome variant surface glycoprotein B-type N-terminal" evidence="10">
    <location>
        <begin position="18"/>
        <end position="341"/>
    </location>
</feature>
<evidence type="ECO:0000256" key="8">
    <source>
        <dbReference type="ARBA" id="ARBA00023288"/>
    </source>
</evidence>
<feature type="chain" id="PRO_5013289265" evidence="9">
    <location>
        <begin position="23"/>
        <end position="356"/>
    </location>
</feature>
<evidence type="ECO:0000259" key="10">
    <source>
        <dbReference type="Pfam" id="PF13206"/>
    </source>
</evidence>
<name>A0A1J0R4J8_9TRYP</name>
<evidence type="ECO:0000256" key="7">
    <source>
        <dbReference type="ARBA" id="ARBA00023180"/>
    </source>
</evidence>
<keyword evidence="7" id="KW-0325">Glycoprotein</keyword>
<evidence type="ECO:0000256" key="6">
    <source>
        <dbReference type="ARBA" id="ARBA00023136"/>
    </source>
</evidence>
<accession>A0A1J0R4J8</accession>
<protein>
    <submittedName>
        <fullName evidence="11">Variant surface glycoprotein 1125.1422</fullName>
    </submittedName>
</protein>
<keyword evidence="5 9" id="KW-0732">Signal</keyword>
<dbReference type="GO" id="GO:0098552">
    <property type="term" value="C:side of membrane"/>
    <property type="evidence" value="ECO:0007669"/>
    <property type="project" value="UniProtKB-KW"/>
</dbReference>
<evidence type="ECO:0000256" key="4">
    <source>
        <dbReference type="ARBA" id="ARBA00022622"/>
    </source>
</evidence>
<dbReference type="GO" id="GO:0005886">
    <property type="term" value="C:plasma membrane"/>
    <property type="evidence" value="ECO:0007669"/>
    <property type="project" value="UniProtKB-SubCell"/>
</dbReference>